<reference evidence="1 2" key="1">
    <citation type="submission" date="2023-02" db="EMBL/GenBank/DDBJ databases">
        <title>LHISI_Scaffold_Assembly.</title>
        <authorList>
            <person name="Stuart O.P."/>
            <person name="Cleave R."/>
            <person name="Magrath M.J.L."/>
            <person name="Mikheyev A.S."/>
        </authorList>
    </citation>
    <scope>NUCLEOTIDE SEQUENCE [LARGE SCALE GENOMIC DNA]</scope>
    <source>
        <strain evidence="1">Daus_M_001</strain>
        <tissue evidence="1">Leg muscle</tissue>
    </source>
</reference>
<protein>
    <submittedName>
        <fullName evidence="1">Uncharacterized protein</fullName>
    </submittedName>
</protein>
<organism evidence="1 2">
    <name type="scientific">Dryococelus australis</name>
    <dbReference type="NCBI Taxonomy" id="614101"/>
    <lineage>
        <taxon>Eukaryota</taxon>
        <taxon>Metazoa</taxon>
        <taxon>Ecdysozoa</taxon>
        <taxon>Arthropoda</taxon>
        <taxon>Hexapoda</taxon>
        <taxon>Insecta</taxon>
        <taxon>Pterygota</taxon>
        <taxon>Neoptera</taxon>
        <taxon>Polyneoptera</taxon>
        <taxon>Phasmatodea</taxon>
        <taxon>Verophasmatodea</taxon>
        <taxon>Anareolatae</taxon>
        <taxon>Phasmatidae</taxon>
        <taxon>Eurycanthinae</taxon>
        <taxon>Dryococelus</taxon>
    </lineage>
</organism>
<comment type="caution">
    <text evidence="1">The sequence shown here is derived from an EMBL/GenBank/DDBJ whole genome shotgun (WGS) entry which is preliminary data.</text>
</comment>
<dbReference type="EMBL" id="JARBHB010000015">
    <property type="protein sequence ID" value="KAJ8867546.1"/>
    <property type="molecule type" value="Genomic_DNA"/>
</dbReference>
<evidence type="ECO:0000313" key="2">
    <source>
        <dbReference type="Proteomes" id="UP001159363"/>
    </source>
</evidence>
<gene>
    <name evidence="1" type="ORF">PR048_031348</name>
</gene>
<proteinExistence type="predicted"/>
<accession>A0ABQ9G509</accession>
<keyword evidence="2" id="KW-1185">Reference proteome</keyword>
<sequence>MKRRGKWEIAEKARWHDCHIRKSGSDPAGNRTIVTLLMLPEADSRRRLTTAGHTHLHVLLGPLPRWQKSPLPVLLWHIPGESFNIFGPVYWSVEGVSATVFRKALLQSRSCPGSVFEGVIRQASMCKGVGVGILARPLCFFMLYWGHIDTSRSFGARLTAPLVNGLRLGGAPNTGIPLVFEVSAPGCAERCSAEQLAASSGCYFPRSSTHATILPTVVRTFEDDEQLEWTCSLTFYVRRRRLRASHLGKPGSVPGRITPGFSQVVGGFSRGSPVSATFSFRRCFIHPSFHHHRLSRPQVVGPYKLDFAYLRLGSLYEDLLRAIAVGMVLASPVGKDYGVVIRGWWVRCERGRGERNKKVVRRMGQAAEGAVYQPVGRPDWGRVSDCGEPPLGLTIITLASHQGEPVFNTRPGHRIFASGNHAGRCRWSAGFLGDLPFPPPLHSGAAPYYFNSPSSALKTSPNYDRVKRCRERKINIKASERVIVDFSRKNKRPCPPTQANLWGLALARRSTLKRSFKSAQFTTNSLYGGKHTLMPRNSSCTRLQNGGTCLRYVGASFANQRLVIYLPETPAADQIMGTCASKETPRSSASLFIHTVFDTSWRTVAQSSPSTLTAHAQCAVDIGTFVHKTTCSVISTNVNECVLSRKARQGDRGQPDCKAARASLAVLWSVVPARLAVERWGRYAHSIRIGEVLRWRKLSRNLHIALPKANPSPERCVLGILFPLLTIVKFLPLKQDSEEWVDKATSLPAPPPTTSTPRKSYVSWDGDVWKESFKSPPCACRHPLPSTPHMRDMPRGLEPKPTLQPLLQKLSSPKIDYSDVFLQKIQGRVILKPCGQYQVMDNEEMSVCGERAKCRSRELMKVK</sequence>
<name>A0ABQ9G509_9NEOP</name>
<evidence type="ECO:0000313" key="1">
    <source>
        <dbReference type="EMBL" id="KAJ8867546.1"/>
    </source>
</evidence>
<dbReference type="Proteomes" id="UP001159363">
    <property type="component" value="Chromosome 14"/>
</dbReference>